<dbReference type="EMBL" id="BDIP01000505">
    <property type="protein sequence ID" value="GIQ81826.1"/>
    <property type="molecule type" value="Genomic_DNA"/>
</dbReference>
<dbReference type="EMBL" id="BDIP01000820">
    <property type="protein sequence ID" value="GIQ82808.1"/>
    <property type="molecule type" value="Genomic_DNA"/>
</dbReference>
<feature type="region of interest" description="Disordered" evidence="1">
    <location>
        <begin position="186"/>
        <end position="214"/>
    </location>
</feature>
<feature type="transmembrane region" description="Helical" evidence="2">
    <location>
        <begin position="12"/>
        <end position="32"/>
    </location>
</feature>
<gene>
    <name evidence="3" type="ORF">KIPB_002076</name>
    <name evidence="4" type="ORF">KIPB_002649</name>
    <name evidence="5" type="ORF">KIPB_002850</name>
    <name evidence="6" type="ORF">KIPB_003656</name>
    <name evidence="7" type="ORF">KIPB_004012</name>
    <name evidence="8" type="ORF">KIPB_005511</name>
</gene>
<reference evidence="4" key="1">
    <citation type="submission" date="2016-10" db="EMBL/GenBank/DDBJ databases">
        <authorList>
            <person name="Tanifuji G."/>
            <person name="Kume K."/>
            <person name="Nakayama T."/>
            <person name="Takabayashi S."/>
            <person name="Hashimoto T."/>
        </authorList>
    </citation>
    <scope>NUCLEOTIDE SEQUENCE</scope>
    <source>
        <strain evidence="4">NY0173</strain>
    </source>
</reference>
<feature type="compositionally biased region" description="Polar residues" evidence="1">
    <location>
        <begin position="186"/>
        <end position="197"/>
    </location>
</feature>
<organism evidence="4 9">
    <name type="scientific">Kipferlia bialata</name>
    <dbReference type="NCBI Taxonomy" id="797122"/>
    <lineage>
        <taxon>Eukaryota</taxon>
        <taxon>Metamonada</taxon>
        <taxon>Carpediemonas-like organisms</taxon>
        <taxon>Kipferlia</taxon>
    </lineage>
</organism>
<reference evidence="4 9" key="2">
    <citation type="journal article" date="2018" name="PLoS ONE">
        <title>The draft genome of Kipferlia bialata reveals reductive genome evolution in fornicate parasites.</title>
        <authorList>
            <person name="Tanifuji G."/>
            <person name="Takabayashi S."/>
            <person name="Kume K."/>
            <person name="Takagi M."/>
            <person name="Nakayama T."/>
            <person name="Kamikawa R."/>
            <person name="Inagaki Y."/>
            <person name="Hashimoto T."/>
        </authorList>
    </citation>
    <scope>NUCLEOTIDE SEQUENCE [LARGE SCALE GENOMIC DNA]</scope>
    <source>
        <strain evidence="4">NY0173</strain>
    </source>
</reference>
<dbReference type="Proteomes" id="UP000265618">
    <property type="component" value="Unassembled WGS sequence"/>
</dbReference>
<dbReference type="AlphaFoldDB" id="A0A9K3GG56"/>
<keyword evidence="9" id="KW-1185">Reference proteome</keyword>
<comment type="caution">
    <text evidence="4">The sequence shown here is derived from an EMBL/GenBank/DDBJ whole genome shotgun (WGS) entry which is preliminary data.</text>
</comment>
<dbReference type="EMBL" id="BDIP01001297">
    <property type="protein sequence ID" value="GIQ84076.1"/>
    <property type="molecule type" value="Genomic_DNA"/>
</dbReference>
<dbReference type="EMBL" id="BDIP01000717">
    <property type="protein sequence ID" value="GIQ82502.1"/>
    <property type="molecule type" value="Genomic_DNA"/>
</dbReference>
<evidence type="ECO:0000313" key="9">
    <source>
        <dbReference type="Proteomes" id="UP000265618"/>
    </source>
</evidence>
<dbReference type="EMBL" id="BDIP01000321">
    <property type="protein sequence ID" value="GIQ81161.1"/>
    <property type="molecule type" value="Genomic_DNA"/>
</dbReference>
<evidence type="ECO:0000256" key="1">
    <source>
        <dbReference type="SAM" id="MobiDB-lite"/>
    </source>
</evidence>
<evidence type="ECO:0000313" key="4">
    <source>
        <dbReference type="EMBL" id="GIQ81658.1"/>
    </source>
</evidence>
<evidence type="ECO:0000313" key="6">
    <source>
        <dbReference type="EMBL" id="GIQ82502.1"/>
    </source>
</evidence>
<keyword evidence="2" id="KW-0812">Transmembrane</keyword>
<evidence type="ECO:0000313" key="5">
    <source>
        <dbReference type="EMBL" id="GIQ81826.1"/>
    </source>
</evidence>
<dbReference type="EMBL" id="BDIP01000456">
    <property type="protein sequence ID" value="GIQ81658.1"/>
    <property type="molecule type" value="Genomic_DNA"/>
</dbReference>
<evidence type="ECO:0000313" key="7">
    <source>
        <dbReference type="EMBL" id="GIQ82808.1"/>
    </source>
</evidence>
<keyword evidence="2" id="KW-0472">Membrane</keyword>
<evidence type="ECO:0000313" key="8">
    <source>
        <dbReference type="EMBL" id="GIQ84076.1"/>
    </source>
</evidence>
<sequence length="327" mass="35547">MFRSQDQLFFTLNTLTSVISSVAVAGSLLLHVQSSVARLAPKGAVVVGVLVPSLTPLTLPILSYGSLSHIYQRLVIFFDSTGGDIADDITSSLWLQSYRYILARRQLPYDSEALARDPAFSSLQHRLRTLTSSVISHTLYTEQESGASVQMTEWLAGHSLVTAVEGGHQEAISPQGRDCSEMTQTELEASADTSLQTAGGGVSHSFSSHSSTDLSEVSPSARLIVPDHVQETSSSTFTHTNNVRPLRLSWMLVIPIDPKRLTEIKCRVYLLQSWLNIYGAGNDLQVTQENSAFPGRIHPDDVPKVYAAIKSVRSASPVYKMDAGVGT</sequence>
<evidence type="ECO:0000313" key="3">
    <source>
        <dbReference type="EMBL" id="GIQ81161.1"/>
    </source>
</evidence>
<accession>A0A9K3GG56</accession>
<proteinExistence type="predicted"/>
<protein>
    <submittedName>
        <fullName evidence="4">Uncharacterized protein</fullName>
    </submittedName>
</protein>
<name>A0A9K3GG56_9EUKA</name>
<feature type="transmembrane region" description="Helical" evidence="2">
    <location>
        <begin position="44"/>
        <end position="64"/>
    </location>
</feature>
<evidence type="ECO:0000256" key="2">
    <source>
        <dbReference type="SAM" id="Phobius"/>
    </source>
</evidence>
<keyword evidence="2" id="KW-1133">Transmembrane helix</keyword>